<organism evidence="4 5">
    <name type="scientific">Glycine soja</name>
    <name type="common">Wild soybean</name>
    <dbReference type="NCBI Taxonomy" id="3848"/>
    <lineage>
        <taxon>Eukaryota</taxon>
        <taxon>Viridiplantae</taxon>
        <taxon>Streptophyta</taxon>
        <taxon>Embryophyta</taxon>
        <taxon>Tracheophyta</taxon>
        <taxon>Spermatophyta</taxon>
        <taxon>Magnoliopsida</taxon>
        <taxon>eudicotyledons</taxon>
        <taxon>Gunneridae</taxon>
        <taxon>Pentapetalae</taxon>
        <taxon>rosids</taxon>
        <taxon>fabids</taxon>
        <taxon>Fabales</taxon>
        <taxon>Fabaceae</taxon>
        <taxon>Papilionoideae</taxon>
        <taxon>50 kb inversion clade</taxon>
        <taxon>NPAAA clade</taxon>
        <taxon>indigoferoid/millettioid clade</taxon>
        <taxon>Phaseoleae</taxon>
        <taxon>Glycine</taxon>
        <taxon>Glycine subgen. Soja</taxon>
    </lineage>
</organism>
<keyword evidence="5" id="KW-1185">Reference proteome</keyword>
<accession>A0A445IAT7</accession>
<evidence type="ECO:0000313" key="4">
    <source>
        <dbReference type="EMBL" id="RZB83107.1"/>
    </source>
</evidence>
<comment type="similarity">
    <text evidence="1">Belongs to the Ole e I family.</text>
</comment>
<feature type="chain" id="PRO_5019522549" evidence="3">
    <location>
        <begin position="23"/>
        <end position="165"/>
    </location>
</feature>
<evidence type="ECO:0000313" key="5">
    <source>
        <dbReference type="Proteomes" id="UP000289340"/>
    </source>
</evidence>
<comment type="caution">
    <text evidence="4">The sequence shown here is derived from an EMBL/GenBank/DDBJ whole genome shotgun (WGS) entry which is preliminary data.</text>
</comment>
<evidence type="ECO:0000256" key="2">
    <source>
        <dbReference type="ARBA" id="ARBA00023157"/>
    </source>
</evidence>
<dbReference type="PANTHER" id="PTHR31614">
    <property type="entry name" value="PROTEIN DOWNSTREAM OF FLC-RELATED"/>
    <property type="match status" value="1"/>
</dbReference>
<dbReference type="EMBL" id="QZWG01000011">
    <property type="protein sequence ID" value="RZB83107.1"/>
    <property type="molecule type" value="Genomic_DNA"/>
</dbReference>
<reference evidence="4 5" key="1">
    <citation type="submission" date="2018-09" db="EMBL/GenBank/DDBJ databases">
        <title>A high-quality reference genome of wild soybean provides a powerful tool to mine soybean genomes.</title>
        <authorList>
            <person name="Xie M."/>
            <person name="Chung C.Y.L."/>
            <person name="Li M.-W."/>
            <person name="Wong F.-L."/>
            <person name="Chan T.-F."/>
            <person name="Lam H.-M."/>
        </authorList>
    </citation>
    <scope>NUCLEOTIDE SEQUENCE [LARGE SCALE GENOMIC DNA]</scope>
    <source>
        <strain evidence="5">cv. W05</strain>
        <tissue evidence="4">Hypocotyl of etiolated seedlings</tissue>
    </source>
</reference>
<evidence type="ECO:0000256" key="3">
    <source>
        <dbReference type="SAM" id="SignalP"/>
    </source>
</evidence>
<dbReference type="Proteomes" id="UP000289340">
    <property type="component" value="Chromosome 11"/>
</dbReference>
<evidence type="ECO:0000256" key="1">
    <source>
        <dbReference type="ARBA" id="ARBA00010049"/>
    </source>
</evidence>
<dbReference type="Gramene" id="XM_028331266.1">
    <property type="protein sequence ID" value="XP_028187067.1"/>
    <property type="gene ID" value="LOC114373746"/>
</dbReference>
<sequence>MGKYFAVVALFVSALCFSSILARKTPALDKFFVEGKIYCDPCHFAFESRLSFPLEGVKVSLQCLRSENDTVTYVKEGKTDANGQYSIPVHGDHEDEICIVVADSPTEGQCKEAMPNKSDRIVLTKNMGVSSMARYVNPLGFMTQGIDATQCNLVVQELGLDQLDN</sequence>
<keyword evidence="2" id="KW-1015">Disulfide bond</keyword>
<gene>
    <name evidence="4" type="ORF">D0Y65_031924</name>
</gene>
<feature type="signal peptide" evidence="3">
    <location>
        <begin position="1"/>
        <end position="22"/>
    </location>
</feature>
<proteinExistence type="inferred from homology"/>
<protein>
    <submittedName>
        <fullName evidence="4">Olee1-like protein</fullName>
    </submittedName>
</protein>
<dbReference type="InterPro" id="IPR006041">
    <property type="entry name" value="Pollen_Ole_e1_allergen"/>
</dbReference>
<dbReference type="PANTHER" id="PTHR31614:SF20">
    <property type="entry name" value="POLLEN PROTEIN OLE E I-LIKE PROTEIN"/>
    <property type="match status" value="1"/>
</dbReference>
<keyword evidence="3" id="KW-0732">Signal</keyword>
<dbReference type="AlphaFoldDB" id="A0A445IAT7"/>
<name>A0A445IAT7_GLYSO</name>
<dbReference type="Pfam" id="PF01190">
    <property type="entry name" value="Pollen_Ole_e_1"/>
    <property type="match status" value="1"/>
</dbReference>